<dbReference type="EMBL" id="JAENHK010000007">
    <property type="protein sequence ID" value="MBK1895738.1"/>
    <property type="molecule type" value="Genomic_DNA"/>
</dbReference>
<feature type="binding site" evidence="7">
    <location>
        <position position="72"/>
    </location>
    <ligand>
        <name>Mg(2+)</name>
        <dbReference type="ChEBI" id="CHEBI:18420"/>
    </ligand>
</feature>
<dbReference type="SUPFAM" id="SSF52972">
    <property type="entry name" value="ITPase-like"/>
    <property type="match status" value="1"/>
</dbReference>
<keyword evidence="6 7" id="KW-0546">Nucleotide metabolism</keyword>
<comment type="catalytic activity">
    <reaction evidence="7">
        <text>XTP + H2O = XMP + diphosphate + H(+)</text>
        <dbReference type="Rhea" id="RHEA:28610"/>
        <dbReference type="ChEBI" id="CHEBI:15377"/>
        <dbReference type="ChEBI" id="CHEBI:15378"/>
        <dbReference type="ChEBI" id="CHEBI:33019"/>
        <dbReference type="ChEBI" id="CHEBI:57464"/>
        <dbReference type="ChEBI" id="CHEBI:61314"/>
        <dbReference type="EC" id="3.6.1.66"/>
    </reaction>
</comment>
<keyword evidence="4 7" id="KW-0378">Hydrolase</keyword>
<dbReference type="NCBIfam" id="TIGR00042">
    <property type="entry name" value="RdgB/HAM1 family non-canonical purine NTP pyrophosphatase"/>
    <property type="match status" value="1"/>
</dbReference>
<comment type="catalytic activity">
    <reaction evidence="7">
        <text>dITP + H2O = dIMP + diphosphate + H(+)</text>
        <dbReference type="Rhea" id="RHEA:28342"/>
        <dbReference type="ChEBI" id="CHEBI:15377"/>
        <dbReference type="ChEBI" id="CHEBI:15378"/>
        <dbReference type="ChEBI" id="CHEBI:33019"/>
        <dbReference type="ChEBI" id="CHEBI:61194"/>
        <dbReference type="ChEBI" id="CHEBI:61382"/>
        <dbReference type="EC" id="3.6.1.66"/>
    </reaction>
</comment>
<name>A0ABS1FTN4_9FLAO</name>
<comment type="subunit">
    <text evidence="7">Homodimer.</text>
</comment>
<dbReference type="RefSeq" id="WP_200244950.1">
    <property type="nucleotide sequence ID" value="NZ_JAENHK010000007.1"/>
</dbReference>
<dbReference type="HAMAP" id="MF_01405">
    <property type="entry name" value="Non_canon_purine_NTPase"/>
    <property type="match status" value="1"/>
</dbReference>
<feature type="binding site" evidence="7">
    <location>
        <position position="174"/>
    </location>
    <ligand>
        <name>substrate</name>
    </ligand>
</feature>
<dbReference type="Pfam" id="PF01725">
    <property type="entry name" value="Ham1p_like"/>
    <property type="match status" value="1"/>
</dbReference>
<keyword evidence="5 7" id="KW-0460">Magnesium</keyword>
<dbReference type="Proteomes" id="UP000628669">
    <property type="component" value="Unassembled WGS sequence"/>
</dbReference>
<accession>A0ABS1FTN4</accession>
<dbReference type="PANTHER" id="PTHR11067:SF9">
    <property type="entry name" value="INOSINE TRIPHOSPHATE PYROPHOSPHATASE"/>
    <property type="match status" value="1"/>
</dbReference>
<dbReference type="CDD" id="cd00515">
    <property type="entry name" value="HAM1"/>
    <property type="match status" value="1"/>
</dbReference>
<evidence type="ECO:0000256" key="1">
    <source>
        <dbReference type="ARBA" id="ARBA00008023"/>
    </source>
</evidence>
<gene>
    <name evidence="9" type="primary">rdgB</name>
    <name evidence="9" type="ORF">JHL15_08265</name>
</gene>
<feature type="binding site" evidence="7">
    <location>
        <begin position="11"/>
        <end position="16"/>
    </location>
    <ligand>
        <name>substrate</name>
    </ligand>
</feature>
<comment type="function">
    <text evidence="7">Pyrophosphatase that catalyzes the hydrolysis of nucleoside triphosphates to their monophosphate derivatives, with a high preference for the non-canonical purine nucleotides XTP (xanthosine triphosphate), dITP (deoxyinosine triphosphate) and ITP. Seems to function as a house-cleaning enzyme that removes non-canonical purine nucleotides from the nucleotide pool, thus preventing their incorporation into DNA/RNA and avoiding chromosomal lesions.</text>
</comment>
<comment type="caution">
    <text evidence="9">The sequence shown here is derived from an EMBL/GenBank/DDBJ whole genome shotgun (WGS) entry which is preliminary data.</text>
</comment>
<feature type="active site" description="Proton acceptor" evidence="7">
    <location>
        <position position="72"/>
    </location>
</feature>
<dbReference type="PANTHER" id="PTHR11067">
    <property type="entry name" value="INOSINE TRIPHOSPHATE PYROPHOSPHATASE/HAM1 PROTEIN"/>
    <property type="match status" value="1"/>
</dbReference>
<feature type="binding site" evidence="7">
    <location>
        <begin position="151"/>
        <end position="154"/>
    </location>
    <ligand>
        <name>substrate</name>
    </ligand>
</feature>
<feature type="binding site" evidence="7">
    <location>
        <begin position="179"/>
        <end position="180"/>
    </location>
    <ligand>
        <name>substrate</name>
    </ligand>
</feature>
<dbReference type="InterPro" id="IPR029001">
    <property type="entry name" value="ITPase-like_fam"/>
</dbReference>
<evidence type="ECO:0000313" key="9">
    <source>
        <dbReference type="EMBL" id="MBK1895738.1"/>
    </source>
</evidence>
<evidence type="ECO:0000256" key="7">
    <source>
        <dbReference type="HAMAP-Rule" id="MF_01405"/>
    </source>
</evidence>
<dbReference type="InterPro" id="IPR002637">
    <property type="entry name" value="RdgB/HAM1"/>
</dbReference>
<evidence type="ECO:0000256" key="3">
    <source>
        <dbReference type="ARBA" id="ARBA00022741"/>
    </source>
</evidence>
<evidence type="ECO:0000256" key="2">
    <source>
        <dbReference type="ARBA" id="ARBA00022723"/>
    </source>
</evidence>
<sequence>MKKDMELLVATHNQHKKEEIQQILGSEYIVKSLTDYDIHEEIVEDGDSFNANALIKAKYCFEKTGIPSLGDDSGLVVEALDGRPGIFSARYAGDHDFGKNIEKVLSEMEGVENRKAYFITVLCYYDESGAQYFEGRAHGNLLTENKGHKGFGYDPIFVPNGYDRTFAEMNPEDKNEISHRKQALDMFLDHLKVADQQQ</sequence>
<protein>
    <recommendedName>
        <fullName evidence="7">dITP/XTP pyrophosphatase</fullName>
        <ecNumber evidence="7">3.6.1.66</ecNumber>
    </recommendedName>
    <alternativeName>
        <fullName evidence="7">Non-canonical purine NTP pyrophosphatase</fullName>
    </alternativeName>
    <alternativeName>
        <fullName evidence="7">Non-standard purine NTP pyrophosphatase</fullName>
    </alternativeName>
    <alternativeName>
        <fullName evidence="7">Nucleoside-triphosphate diphosphatase</fullName>
    </alternativeName>
    <alternativeName>
        <fullName evidence="7">Nucleoside-triphosphate pyrophosphatase</fullName>
        <shortName evidence="7">NTPase</shortName>
    </alternativeName>
</protein>
<evidence type="ECO:0000313" key="10">
    <source>
        <dbReference type="Proteomes" id="UP000628669"/>
    </source>
</evidence>
<proteinExistence type="inferred from homology"/>
<dbReference type="InterPro" id="IPR020922">
    <property type="entry name" value="dITP/XTP_pyrophosphatase"/>
</dbReference>
<organism evidence="9 10">
    <name type="scientific">Chryseobacterium paridis</name>
    <dbReference type="NCBI Taxonomy" id="2800328"/>
    <lineage>
        <taxon>Bacteria</taxon>
        <taxon>Pseudomonadati</taxon>
        <taxon>Bacteroidota</taxon>
        <taxon>Flavobacteriia</taxon>
        <taxon>Flavobacteriales</taxon>
        <taxon>Weeksellaceae</taxon>
        <taxon>Chryseobacterium group</taxon>
        <taxon>Chryseobacterium</taxon>
    </lineage>
</organism>
<comment type="similarity">
    <text evidence="1 7 8">Belongs to the HAM1 NTPase family.</text>
</comment>
<evidence type="ECO:0000256" key="5">
    <source>
        <dbReference type="ARBA" id="ARBA00022842"/>
    </source>
</evidence>
<comment type="cofactor">
    <cofactor evidence="7">
        <name>Mg(2+)</name>
        <dbReference type="ChEBI" id="CHEBI:18420"/>
    </cofactor>
    <text evidence="7">Binds 1 Mg(2+) ion per subunit.</text>
</comment>
<keyword evidence="3 7" id="KW-0547">Nucleotide-binding</keyword>
<evidence type="ECO:0000256" key="6">
    <source>
        <dbReference type="ARBA" id="ARBA00023080"/>
    </source>
</evidence>
<dbReference type="EC" id="3.6.1.66" evidence="7"/>
<feature type="binding site" evidence="7">
    <location>
        <position position="73"/>
    </location>
    <ligand>
        <name>substrate</name>
    </ligand>
</feature>
<evidence type="ECO:0000256" key="4">
    <source>
        <dbReference type="ARBA" id="ARBA00022801"/>
    </source>
</evidence>
<evidence type="ECO:0000256" key="8">
    <source>
        <dbReference type="RuleBase" id="RU003781"/>
    </source>
</evidence>
<keyword evidence="2 7" id="KW-0479">Metal-binding</keyword>
<comment type="catalytic activity">
    <reaction evidence="7">
        <text>ITP + H2O = IMP + diphosphate + H(+)</text>
        <dbReference type="Rhea" id="RHEA:29399"/>
        <dbReference type="ChEBI" id="CHEBI:15377"/>
        <dbReference type="ChEBI" id="CHEBI:15378"/>
        <dbReference type="ChEBI" id="CHEBI:33019"/>
        <dbReference type="ChEBI" id="CHEBI:58053"/>
        <dbReference type="ChEBI" id="CHEBI:61402"/>
        <dbReference type="EC" id="3.6.1.66"/>
    </reaction>
</comment>
<reference evidence="10" key="1">
    <citation type="submission" date="2021-01" db="EMBL/GenBank/DDBJ databases">
        <title>Genome public.</title>
        <authorList>
            <person name="Liu C."/>
            <person name="Sun Q."/>
        </authorList>
    </citation>
    <scope>NUCLEOTIDE SEQUENCE [LARGE SCALE GENOMIC DNA]</scope>
    <source>
        <strain evidence="10">YIM B02567</strain>
    </source>
</reference>
<keyword evidence="10" id="KW-1185">Reference proteome</keyword>
<comment type="caution">
    <text evidence="7">Lacks conserved residue(s) required for the propagation of feature annotation.</text>
</comment>
<dbReference type="Gene3D" id="3.90.950.10">
    <property type="match status" value="1"/>
</dbReference>